<sequence length="94" mass="10243">MIARSLSALVSCASECCVTEKSVNHVVGLGTVETGMPAYVYASSLTCSSKLRGPSPKPVKQEKKKQTVLRSHSVQNLFFRVILLLSVFKNCPEK</sequence>
<evidence type="ECO:0000313" key="2">
    <source>
        <dbReference type="Proteomes" id="UP000887159"/>
    </source>
</evidence>
<proteinExistence type="predicted"/>
<organism evidence="1 2">
    <name type="scientific">Trichonephila clavipes</name>
    <name type="common">Golden silk orbweaver</name>
    <name type="synonym">Nephila clavipes</name>
    <dbReference type="NCBI Taxonomy" id="2585209"/>
    <lineage>
        <taxon>Eukaryota</taxon>
        <taxon>Metazoa</taxon>
        <taxon>Ecdysozoa</taxon>
        <taxon>Arthropoda</taxon>
        <taxon>Chelicerata</taxon>
        <taxon>Arachnida</taxon>
        <taxon>Araneae</taxon>
        <taxon>Araneomorphae</taxon>
        <taxon>Entelegynae</taxon>
        <taxon>Araneoidea</taxon>
        <taxon>Nephilidae</taxon>
        <taxon>Trichonephila</taxon>
    </lineage>
</organism>
<name>A0A8X6V7L2_TRICX</name>
<accession>A0A8X6V7L2</accession>
<reference evidence="1" key="1">
    <citation type="submission" date="2020-08" db="EMBL/GenBank/DDBJ databases">
        <title>Multicomponent nature underlies the extraordinary mechanical properties of spider dragline silk.</title>
        <authorList>
            <person name="Kono N."/>
            <person name="Nakamura H."/>
            <person name="Mori M."/>
            <person name="Yoshida Y."/>
            <person name="Ohtoshi R."/>
            <person name="Malay A.D."/>
            <person name="Moran D.A.P."/>
            <person name="Tomita M."/>
            <person name="Numata K."/>
            <person name="Arakawa K."/>
        </authorList>
    </citation>
    <scope>NUCLEOTIDE SEQUENCE</scope>
</reference>
<evidence type="ECO:0000313" key="1">
    <source>
        <dbReference type="EMBL" id="GFX97428.1"/>
    </source>
</evidence>
<dbReference type="AlphaFoldDB" id="A0A8X6V7L2"/>
<dbReference type="Proteomes" id="UP000887159">
    <property type="component" value="Unassembled WGS sequence"/>
</dbReference>
<keyword evidence="2" id="KW-1185">Reference proteome</keyword>
<gene>
    <name evidence="1" type="ORF">TNCV_1077991</name>
</gene>
<protein>
    <submittedName>
        <fullName evidence="1">Uncharacterized protein</fullName>
    </submittedName>
</protein>
<dbReference type="EMBL" id="BMAU01021197">
    <property type="protein sequence ID" value="GFX97428.1"/>
    <property type="molecule type" value="Genomic_DNA"/>
</dbReference>
<comment type="caution">
    <text evidence="1">The sequence shown here is derived from an EMBL/GenBank/DDBJ whole genome shotgun (WGS) entry which is preliminary data.</text>
</comment>